<sequence>MVPPGDRASARDVFVRNLKVASADAERAGLTLLPEPLFDCYHVGRVGSDVIARLEGLLAIVRPVQIAAMPSRAESDRGDLDYRAVFAAIGRLTYSGWTSCEYKAAEPTADALTCTRALDG</sequence>
<dbReference type="InterPro" id="IPR036237">
    <property type="entry name" value="Xyl_isomerase-like_sf"/>
</dbReference>
<dbReference type="GO" id="GO:0008903">
    <property type="term" value="F:hydroxypyruvate isomerase activity"/>
    <property type="evidence" value="ECO:0007669"/>
    <property type="project" value="TreeGrafter"/>
</dbReference>
<dbReference type="InterPro" id="IPR050417">
    <property type="entry name" value="Sugar_Epim/Isomerase"/>
</dbReference>
<dbReference type="RefSeq" id="WP_282588704.1">
    <property type="nucleotide sequence ID" value="NZ_JAMOIM010000046.1"/>
</dbReference>
<dbReference type="Proteomes" id="UP001165667">
    <property type="component" value="Unassembled WGS sequence"/>
</dbReference>
<organism evidence="1 2">
    <name type="scientific">Lichenifustis flavocetrariae</name>
    <dbReference type="NCBI Taxonomy" id="2949735"/>
    <lineage>
        <taxon>Bacteria</taxon>
        <taxon>Pseudomonadati</taxon>
        <taxon>Pseudomonadota</taxon>
        <taxon>Alphaproteobacteria</taxon>
        <taxon>Hyphomicrobiales</taxon>
        <taxon>Lichenihabitantaceae</taxon>
        <taxon>Lichenifustis</taxon>
    </lineage>
</organism>
<dbReference type="SUPFAM" id="SSF51658">
    <property type="entry name" value="Xylose isomerase-like"/>
    <property type="match status" value="1"/>
</dbReference>
<dbReference type="EMBL" id="JAMOIM010000046">
    <property type="protein sequence ID" value="MCW6512330.1"/>
    <property type="molecule type" value="Genomic_DNA"/>
</dbReference>
<protein>
    <submittedName>
        <fullName evidence="1">Uncharacterized protein</fullName>
    </submittedName>
</protein>
<proteinExistence type="predicted"/>
<name>A0AA41Z3X8_9HYPH</name>
<evidence type="ECO:0000313" key="2">
    <source>
        <dbReference type="Proteomes" id="UP001165667"/>
    </source>
</evidence>
<keyword evidence="2" id="KW-1185">Reference proteome</keyword>
<dbReference type="GO" id="GO:0046487">
    <property type="term" value="P:glyoxylate metabolic process"/>
    <property type="evidence" value="ECO:0007669"/>
    <property type="project" value="TreeGrafter"/>
</dbReference>
<dbReference type="PANTHER" id="PTHR43489:SF6">
    <property type="entry name" value="HYDROXYPYRUVATE ISOMERASE-RELATED"/>
    <property type="match status" value="1"/>
</dbReference>
<gene>
    <name evidence="1" type="ORF">M8523_30875</name>
</gene>
<comment type="caution">
    <text evidence="1">The sequence shown here is derived from an EMBL/GenBank/DDBJ whole genome shotgun (WGS) entry which is preliminary data.</text>
</comment>
<accession>A0AA41Z3X8</accession>
<dbReference type="PANTHER" id="PTHR43489">
    <property type="entry name" value="ISOMERASE"/>
    <property type="match status" value="1"/>
</dbReference>
<dbReference type="Gene3D" id="3.20.20.150">
    <property type="entry name" value="Divalent-metal-dependent TIM barrel enzymes"/>
    <property type="match status" value="1"/>
</dbReference>
<reference evidence="1" key="1">
    <citation type="submission" date="2022-05" db="EMBL/GenBank/DDBJ databases">
        <authorList>
            <person name="Pankratov T."/>
        </authorList>
    </citation>
    <scope>NUCLEOTIDE SEQUENCE</scope>
    <source>
        <strain evidence="1">BP6-180914</strain>
    </source>
</reference>
<evidence type="ECO:0000313" key="1">
    <source>
        <dbReference type="EMBL" id="MCW6512330.1"/>
    </source>
</evidence>
<dbReference type="AlphaFoldDB" id="A0AA41Z3X8"/>